<sequence>MSGVSKRQNAYLSTYASTHPVYSHRGADESPGRKAQIRHLLSRHLTIGSRLRLLDLGCGDGALLRVARDLGVENLEGVDLSPEMVAKARAVGFSVELEDALTFLAAQPDDSFDVVCAFDVLEHLDHEKLWDVCENVLRILKSGGKFLIHVPNGASPYAGRMRYGDITHERAFTRESMRQVLGTIGFVNVEAEEDEPVARGIVSFMRLRLWRMIRLAAMFRLAVETGALGGYLLTLNIFVIAHKS</sequence>
<keyword evidence="1" id="KW-1133">Transmembrane helix</keyword>
<evidence type="ECO:0000313" key="3">
    <source>
        <dbReference type="Proteomes" id="UP000316781"/>
    </source>
</evidence>
<dbReference type="GO" id="GO:0008168">
    <property type="term" value="F:methyltransferase activity"/>
    <property type="evidence" value="ECO:0007669"/>
    <property type="project" value="UniProtKB-KW"/>
</dbReference>
<dbReference type="EMBL" id="VJMF01000099">
    <property type="protein sequence ID" value="TRL26519.1"/>
    <property type="molecule type" value="Genomic_DNA"/>
</dbReference>
<accession>A0A549SDG5</accession>
<keyword evidence="2" id="KW-0489">Methyltransferase</keyword>
<reference evidence="2 3" key="1">
    <citation type="submission" date="2019-07" db="EMBL/GenBank/DDBJ databases">
        <title>Ln-dependent methylotrophs.</title>
        <authorList>
            <person name="Tani A."/>
        </authorList>
    </citation>
    <scope>NUCLEOTIDE SEQUENCE [LARGE SCALE GENOMIC DNA]</scope>
    <source>
        <strain evidence="2 3">SM89A</strain>
    </source>
</reference>
<proteinExistence type="predicted"/>
<evidence type="ECO:0000313" key="2">
    <source>
        <dbReference type="EMBL" id="TRL26519.1"/>
    </source>
</evidence>
<dbReference type="Pfam" id="PF13489">
    <property type="entry name" value="Methyltransf_23"/>
    <property type="match status" value="1"/>
</dbReference>
<gene>
    <name evidence="2" type="ORF">FM996_19775</name>
</gene>
<dbReference type="AlphaFoldDB" id="A0A549SDG5"/>
<dbReference type="CDD" id="cd02440">
    <property type="entry name" value="AdoMet_MTases"/>
    <property type="match status" value="1"/>
</dbReference>
<name>A0A549SDG5_METSR</name>
<dbReference type="GO" id="GO:0032259">
    <property type="term" value="P:methylation"/>
    <property type="evidence" value="ECO:0007669"/>
    <property type="project" value="UniProtKB-KW"/>
</dbReference>
<dbReference type="Proteomes" id="UP000316781">
    <property type="component" value="Unassembled WGS sequence"/>
</dbReference>
<evidence type="ECO:0000256" key="1">
    <source>
        <dbReference type="SAM" id="Phobius"/>
    </source>
</evidence>
<organism evidence="2 3">
    <name type="scientific">Methylosinus sporium</name>
    <dbReference type="NCBI Taxonomy" id="428"/>
    <lineage>
        <taxon>Bacteria</taxon>
        <taxon>Pseudomonadati</taxon>
        <taxon>Pseudomonadota</taxon>
        <taxon>Alphaproteobacteria</taxon>
        <taxon>Hyphomicrobiales</taxon>
        <taxon>Methylocystaceae</taxon>
        <taxon>Methylosinus</taxon>
    </lineage>
</organism>
<dbReference type="PANTHER" id="PTHR43861">
    <property type="entry name" value="TRANS-ACONITATE 2-METHYLTRANSFERASE-RELATED"/>
    <property type="match status" value="1"/>
</dbReference>
<keyword evidence="2" id="KW-0808">Transferase</keyword>
<dbReference type="SUPFAM" id="SSF53335">
    <property type="entry name" value="S-adenosyl-L-methionine-dependent methyltransferases"/>
    <property type="match status" value="1"/>
</dbReference>
<protein>
    <submittedName>
        <fullName evidence="2">Class I SAM-dependent methyltransferase</fullName>
    </submittedName>
</protein>
<dbReference type="Gene3D" id="3.40.50.150">
    <property type="entry name" value="Vaccinia Virus protein VP39"/>
    <property type="match status" value="1"/>
</dbReference>
<keyword evidence="1" id="KW-0812">Transmembrane</keyword>
<keyword evidence="1" id="KW-0472">Membrane</keyword>
<comment type="caution">
    <text evidence="2">The sequence shown here is derived from an EMBL/GenBank/DDBJ whole genome shotgun (WGS) entry which is preliminary data.</text>
</comment>
<dbReference type="InterPro" id="IPR029063">
    <property type="entry name" value="SAM-dependent_MTases_sf"/>
</dbReference>
<feature type="transmembrane region" description="Helical" evidence="1">
    <location>
        <begin position="215"/>
        <end position="241"/>
    </location>
</feature>